<dbReference type="Proteomes" id="UP000515154">
    <property type="component" value="Unplaced"/>
</dbReference>
<sequence>MKGIGMSTKELDKVMKSMDLVKITKIMDNFTKQFENLDVMTSVFVFLFLLKTVSTNMDSSMATSTPQDQVSALMIRVAEENDLDVLGQLKAPKMRGDVELSKDESETLEARLLAVFDP</sequence>
<proteinExistence type="inferred from homology"/>
<accession>A0A6P7U4V1</accession>
<evidence type="ECO:0000256" key="1">
    <source>
        <dbReference type="ARBA" id="ARBA00006190"/>
    </source>
</evidence>
<gene>
    <name evidence="3" type="primary">LOC115229820</name>
</gene>
<name>A0A6P7U4V1_9MOLL</name>
<dbReference type="RefSeq" id="XP_029655966.1">
    <property type="nucleotide sequence ID" value="XM_029800106.1"/>
</dbReference>
<dbReference type="InterPro" id="IPR005024">
    <property type="entry name" value="Snf7_fam"/>
</dbReference>
<keyword evidence="2" id="KW-1185">Reference proteome</keyword>
<dbReference type="KEGG" id="osn:115229820"/>
<dbReference type="AlphaFoldDB" id="A0A6P7U4V1"/>
<comment type="similarity">
    <text evidence="1">Belongs to the SNF7 family.</text>
</comment>
<organism evidence="2 3">
    <name type="scientific">Octopus sinensis</name>
    <name type="common">East Asian common octopus</name>
    <dbReference type="NCBI Taxonomy" id="2607531"/>
    <lineage>
        <taxon>Eukaryota</taxon>
        <taxon>Metazoa</taxon>
        <taxon>Spiralia</taxon>
        <taxon>Lophotrochozoa</taxon>
        <taxon>Mollusca</taxon>
        <taxon>Cephalopoda</taxon>
        <taxon>Coleoidea</taxon>
        <taxon>Octopodiformes</taxon>
        <taxon>Octopoda</taxon>
        <taxon>Incirrata</taxon>
        <taxon>Octopodidae</taxon>
        <taxon>Octopus</taxon>
    </lineage>
</organism>
<dbReference type="PANTHER" id="PTHR10476">
    <property type="entry name" value="CHARGED MULTIVESICULAR BODY PROTEIN"/>
    <property type="match status" value="1"/>
</dbReference>
<dbReference type="GO" id="GO:0007034">
    <property type="term" value="P:vacuolar transport"/>
    <property type="evidence" value="ECO:0007669"/>
    <property type="project" value="InterPro"/>
</dbReference>
<evidence type="ECO:0000313" key="2">
    <source>
        <dbReference type="Proteomes" id="UP000515154"/>
    </source>
</evidence>
<dbReference type="Gene3D" id="6.10.140.1230">
    <property type="match status" value="1"/>
</dbReference>
<reference evidence="3" key="1">
    <citation type="submission" date="2025-08" db="UniProtKB">
        <authorList>
            <consortium name="RefSeq"/>
        </authorList>
    </citation>
    <scope>IDENTIFICATION</scope>
</reference>
<evidence type="ECO:0000313" key="3">
    <source>
        <dbReference type="RefSeq" id="XP_029655966.1"/>
    </source>
</evidence>
<protein>
    <submittedName>
        <fullName evidence="3">Charged multivesicular body protein 1a-like</fullName>
    </submittedName>
</protein>